<organism evidence="2 3">
    <name type="scientific">Youxingia wuxianensis</name>
    <dbReference type="NCBI Taxonomy" id="2763678"/>
    <lineage>
        <taxon>Bacteria</taxon>
        <taxon>Bacillati</taxon>
        <taxon>Bacillota</taxon>
        <taxon>Clostridia</taxon>
        <taxon>Eubacteriales</taxon>
        <taxon>Oscillospiraceae</taxon>
        <taxon>Youxingia</taxon>
    </lineage>
</organism>
<feature type="transmembrane region" description="Helical" evidence="1">
    <location>
        <begin position="46"/>
        <end position="70"/>
    </location>
</feature>
<evidence type="ECO:0000256" key="1">
    <source>
        <dbReference type="SAM" id="Phobius"/>
    </source>
</evidence>
<name>A0A926ICC3_9FIRM</name>
<keyword evidence="3" id="KW-1185">Reference proteome</keyword>
<gene>
    <name evidence="2" type="ORF">H8705_05535</name>
</gene>
<keyword evidence="1" id="KW-1133">Transmembrane helix</keyword>
<comment type="caution">
    <text evidence="2">The sequence shown here is derived from an EMBL/GenBank/DDBJ whole genome shotgun (WGS) entry which is preliminary data.</text>
</comment>
<feature type="transmembrane region" description="Helical" evidence="1">
    <location>
        <begin position="7"/>
        <end position="26"/>
    </location>
</feature>
<sequence length="76" mass="8657">MLKKINYFINILMGSFTGVFIGSAVFKYLDYKKNPDLYVMQSAPWYLSIQITGIALIIVLLICVVIKVILGNKLKR</sequence>
<dbReference type="RefSeq" id="WP_262394823.1">
    <property type="nucleotide sequence ID" value="NZ_JACRTD010000003.1"/>
</dbReference>
<dbReference type="Proteomes" id="UP000623678">
    <property type="component" value="Unassembled WGS sequence"/>
</dbReference>
<proteinExistence type="predicted"/>
<evidence type="ECO:0000313" key="3">
    <source>
        <dbReference type="Proteomes" id="UP000623678"/>
    </source>
</evidence>
<protein>
    <submittedName>
        <fullName evidence="2">Uncharacterized protein</fullName>
    </submittedName>
</protein>
<dbReference type="AlphaFoldDB" id="A0A926ICC3"/>
<evidence type="ECO:0000313" key="2">
    <source>
        <dbReference type="EMBL" id="MBC8585042.1"/>
    </source>
</evidence>
<accession>A0A926ICC3</accession>
<keyword evidence="1" id="KW-0472">Membrane</keyword>
<reference evidence="2" key="1">
    <citation type="submission" date="2020-08" db="EMBL/GenBank/DDBJ databases">
        <title>Genome public.</title>
        <authorList>
            <person name="Liu C."/>
            <person name="Sun Q."/>
        </authorList>
    </citation>
    <scope>NUCLEOTIDE SEQUENCE</scope>
    <source>
        <strain evidence="2">NSJ-64</strain>
    </source>
</reference>
<keyword evidence="1" id="KW-0812">Transmembrane</keyword>
<dbReference type="EMBL" id="JACRTD010000003">
    <property type="protein sequence ID" value="MBC8585042.1"/>
    <property type="molecule type" value="Genomic_DNA"/>
</dbReference>